<dbReference type="Pfam" id="PF00122">
    <property type="entry name" value="E1-E2_ATPase"/>
    <property type="match status" value="1"/>
</dbReference>
<dbReference type="EC" id="7.2.2.10" evidence="2"/>
<dbReference type="InterPro" id="IPR023299">
    <property type="entry name" value="ATPase_P-typ_cyto_dom_N"/>
</dbReference>
<dbReference type="InterPro" id="IPR004014">
    <property type="entry name" value="ATPase_P-typ_cation-transptr_N"/>
</dbReference>
<evidence type="ECO:0000256" key="3">
    <source>
        <dbReference type="ARBA" id="ARBA00022448"/>
    </source>
</evidence>
<feature type="transmembrane region" description="Helical" evidence="15">
    <location>
        <begin position="863"/>
        <end position="884"/>
    </location>
</feature>
<dbReference type="InterPro" id="IPR036412">
    <property type="entry name" value="HAD-like_sf"/>
</dbReference>
<dbReference type="Pfam" id="PF00690">
    <property type="entry name" value="Cation_ATPase_N"/>
    <property type="match status" value="1"/>
</dbReference>
<feature type="transmembrane region" description="Helical" evidence="15">
    <location>
        <begin position="299"/>
        <end position="328"/>
    </location>
</feature>
<dbReference type="FunFam" id="1.20.1110.10:FF:000037">
    <property type="entry name" value="Calcium-transporting ATPase, putative"/>
    <property type="match status" value="1"/>
</dbReference>
<keyword evidence="13 15" id="KW-0472">Membrane</keyword>
<dbReference type="InterPro" id="IPR008250">
    <property type="entry name" value="ATPase_P-typ_transduc_dom_A_sf"/>
</dbReference>
<feature type="transmembrane region" description="Helical" evidence="15">
    <location>
        <begin position="896"/>
        <end position="913"/>
    </location>
</feature>
<evidence type="ECO:0000256" key="1">
    <source>
        <dbReference type="ARBA" id="ARBA00004141"/>
    </source>
</evidence>
<feature type="transmembrane region" description="Helical" evidence="15">
    <location>
        <begin position="1045"/>
        <end position="1067"/>
    </location>
</feature>
<feature type="transmembrane region" description="Helical" evidence="15">
    <location>
        <begin position="1073"/>
        <end position="1097"/>
    </location>
</feature>
<evidence type="ECO:0000313" key="17">
    <source>
        <dbReference type="EMBL" id="KAK6589487.1"/>
    </source>
</evidence>
<comment type="similarity">
    <text evidence="14">Belongs to the cation transport ATPase (P-type) (TC 3.A.3) family.</text>
</comment>
<keyword evidence="12" id="KW-0406">Ion transport</keyword>
<comment type="caution">
    <text evidence="17">The sequence shown here is derived from an EMBL/GenBank/DDBJ whole genome shotgun (WGS) entry which is preliminary data.</text>
</comment>
<feature type="transmembrane region" description="Helical" evidence="15">
    <location>
        <begin position="267"/>
        <end position="287"/>
    </location>
</feature>
<dbReference type="GO" id="GO:0005388">
    <property type="term" value="F:P-type calcium transporter activity"/>
    <property type="evidence" value="ECO:0007669"/>
    <property type="project" value="UniProtKB-EC"/>
</dbReference>
<dbReference type="FunFam" id="2.70.150.10:FF:000014">
    <property type="entry name" value="Calcium-transporting ATPase, putative"/>
    <property type="match status" value="1"/>
</dbReference>
<proteinExistence type="inferred from homology"/>
<gene>
    <name evidence="17" type="ORF">RS030_203110</name>
</gene>
<dbReference type="SMART" id="SM00831">
    <property type="entry name" value="Cation_ATPase_N"/>
    <property type="match status" value="1"/>
</dbReference>
<evidence type="ECO:0000256" key="6">
    <source>
        <dbReference type="ARBA" id="ARBA00022741"/>
    </source>
</evidence>
<dbReference type="Gene3D" id="1.20.1110.10">
    <property type="entry name" value="Calcium-transporting ATPase, transmembrane domain"/>
    <property type="match status" value="1"/>
</dbReference>
<keyword evidence="8" id="KW-0067">ATP-binding</keyword>
<evidence type="ECO:0000256" key="12">
    <source>
        <dbReference type="ARBA" id="ARBA00023065"/>
    </source>
</evidence>
<dbReference type="PANTHER" id="PTHR42861">
    <property type="entry name" value="CALCIUM-TRANSPORTING ATPASE"/>
    <property type="match status" value="1"/>
</dbReference>
<evidence type="ECO:0000256" key="11">
    <source>
        <dbReference type="ARBA" id="ARBA00022989"/>
    </source>
</evidence>
<dbReference type="GO" id="GO:0005524">
    <property type="term" value="F:ATP binding"/>
    <property type="evidence" value="ECO:0007669"/>
    <property type="project" value="UniProtKB-KW"/>
</dbReference>
<keyword evidence="11 15" id="KW-1133">Transmembrane helix</keyword>
<evidence type="ECO:0000256" key="7">
    <source>
        <dbReference type="ARBA" id="ARBA00022837"/>
    </source>
</evidence>
<evidence type="ECO:0000256" key="5">
    <source>
        <dbReference type="ARBA" id="ARBA00022692"/>
    </source>
</evidence>
<keyword evidence="3" id="KW-0813">Transport</keyword>
<dbReference type="Pfam" id="PF00689">
    <property type="entry name" value="Cation_ATPase_C"/>
    <property type="match status" value="1"/>
</dbReference>
<keyword evidence="6" id="KW-0547">Nucleotide-binding</keyword>
<evidence type="ECO:0000256" key="13">
    <source>
        <dbReference type="ARBA" id="ARBA00023136"/>
    </source>
</evidence>
<dbReference type="SUPFAM" id="SSF56784">
    <property type="entry name" value="HAD-like"/>
    <property type="match status" value="1"/>
</dbReference>
<accession>A0AAV9XXY2</accession>
<keyword evidence="10" id="KW-1278">Translocase</keyword>
<comment type="subcellular location">
    <subcellularLocation>
        <location evidence="1">Membrane</location>
        <topology evidence="1">Multi-pass membrane protein</topology>
    </subcellularLocation>
</comment>
<dbReference type="InterPro" id="IPR023298">
    <property type="entry name" value="ATPase_P-typ_TM_dom_sf"/>
</dbReference>
<dbReference type="InterPro" id="IPR001757">
    <property type="entry name" value="P_typ_ATPase"/>
</dbReference>
<evidence type="ECO:0000256" key="4">
    <source>
        <dbReference type="ARBA" id="ARBA00022568"/>
    </source>
</evidence>
<evidence type="ECO:0000313" key="18">
    <source>
        <dbReference type="Proteomes" id="UP001311799"/>
    </source>
</evidence>
<keyword evidence="5 15" id="KW-0812">Transmembrane</keyword>
<sequence length="1132" mass="124168">MVELLEDPHIRTCDEILRHFNVDYDVGLSNGQVEQYTEIFGKNSLEEPEKTSFLSLIIAQFDDLLVKILLGAAILSFFFALIGEDAYEEGISAFIEPIVILFILILNAFVGVWQESNAESALEALKKLQPKLAEVLRCGIWSEIPAEDLVPGDIVRVRVGDRVPADLRVIKLLSSSLRVEQSQLTGESSGVLKDSGPLDVSKRNVEIQAKTNMLYSSTTVVHGSCFACVVSTGMKTEIGAIQSAVQRASENTEDTPLGKKIDEFGKVLSKVIAVICLVVWVINFRNFQDPAHGSTINGAIYYLKIAVALAVAAIPEGLPAVITTCLALGTRKMAQRNAIVRRLPSVETLGCTTVICSDKTGTLTTSEMCCVQFFTPRNFISIDKYSVEGHSYSPVGRVSRIEKNNFHVFENIKAGDVSLQWMAKCLSLCNTSQLNLSDSNKFKVQGEPTEGALRVLVEKLGCPDNKLNSKYLNNESSRNSKTSSVFNDYWCSGVKLITTLEFNRDRKSMSVLCRDTSNVNIQLVIHKNSGETESFENSNVLYVKGAPEGILDRCTTFMMPDGTIEPLTDSLKSLILDQVVDMANNVLRTLACAVKIDDLGDLSSYSGQPKTRGANLLSDPSNFVNIETNLCFLGVVGIYDPPRPGVKCAIQRCQKAGIRVFMITGDNRNTAEAIASSIGILNGSKEDWDISNFISDAQENYSSGSSTNPGSIKTFMFETGDSSSKTTKLLDGRQVLRTGSELLRNQFTKCCSLTGREFEELSDTDKLRILKESYGVVFSRTEPRHKQVIVRLLSELGEIAAMTGDGVNDAPALKQADIGISMGITGTDVAKEASDMVLADDNFETIVAAVEQGRSIYMNMKAFIRYLISSNIGEVASIFLTAALGIPEGLAPVQLLWVNLVTDGLPATALGFNPPDPRVMRRPPRRKDDNLISAWVFVRFLIIGLYVGFATVGIFIWWYVWGVDPSDGNTLVSFSQLSTWARCNTWTGFTANPVFGSSIDEPCTYFSAGKKKASTLSLTVLVVIEMLNALNALSEDNSLLQIPPWANPLLLVAILISVFVHLVILYVPPVAAIFNVVPLTMIDWLAVMICSLPVILIDEVLKAFSRGYNQIVDFPHEKADLSYSKNQKKKLN</sequence>
<dbReference type="NCBIfam" id="TIGR01494">
    <property type="entry name" value="ATPase_P-type"/>
    <property type="match status" value="3"/>
</dbReference>
<dbReference type="SFLD" id="SFLDS00003">
    <property type="entry name" value="Haloacid_Dehalogenase"/>
    <property type="match status" value="1"/>
</dbReference>
<keyword evidence="4" id="KW-0109">Calcium transport</keyword>
<dbReference type="InterPro" id="IPR059000">
    <property type="entry name" value="ATPase_P-type_domA"/>
</dbReference>
<dbReference type="SUPFAM" id="SSF81665">
    <property type="entry name" value="Calcium ATPase, transmembrane domain M"/>
    <property type="match status" value="1"/>
</dbReference>
<dbReference type="GO" id="GO:0016020">
    <property type="term" value="C:membrane"/>
    <property type="evidence" value="ECO:0007669"/>
    <property type="project" value="UniProtKB-SubCell"/>
</dbReference>
<reference evidence="17 18" key="1">
    <citation type="submission" date="2023-10" db="EMBL/GenBank/DDBJ databases">
        <title>Comparative genomics analysis reveals potential genetic determinants of host preference in Cryptosporidium xiaoi.</title>
        <authorList>
            <person name="Xiao L."/>
            <person name="Li J."/>
        </authorList>
    </citation>
    <scope>NUCLEOTIDE SEQUENCE [LARGE SCALE GENOMIC DNA]</scope>
    <source>
        <strain evidence="17 18">52996</strain>
    </source>
</reference>
<keyword evidence="9" id="KW-0460">Magnesium</keyword>
<dbReference type="InterPro" id="IPR044492">
    <property type="entry name" value="P_typ_ATPase_HD_dom"/>
</dbReference>
<organism evidence="17 18">
    <name type="scientific">Cryptosporidium xiaoi</name>
    <dbReference type="NCBI Taxonomy" id="659607"/>
    <lineage>
        <taxon>Eukaryota</taxon>
        <taxon>Sar</taxon>
        <taxon>Alveolata</taxon>
        <taxon>Apicomplexa</taxon>
        <taxon>Conoidasida</taxon>
        <taxon>Coccidia</taxon>
        <taxon>Eucoccidiorida</taxon>
        <taxon>Eimeriorina</taxon>
        <taxon>Cryptosporidiidae</taxon>
        <taxon>Cryptosporidium</taxon>
    </lineage>
</organism>
<keyword evidence="18" id="KW-1185">Reference proteome</keyword>
<dbReference type="InterPro" id="IPR018303">
    <property type="entry name" value="ATPase_P-typ_P_site"/>
</dbReference>
<dbReference type="PRINTS" id="PR00119">
    <property type="entry name" value="CATATPASE"/>
</dbReference>
<dbReference type="Gene3D" id="3.40.1110.10">
    <property type="entry name" value="Calcium-transporting ATPase, cytoplasmic domain N"/>
    <property type="match status" value="1"/>
</dbReference>
<evidence type="ECO:0000256" key="14">
    <source>
        <dbReference type="ARBA" id="ARBA00038148"/>
    </source>
</evidence>
<feature type="transmembrane region" description="Helical" evidence="15">
    <location>
        <begin position="934"/>
        <end position="960"/>
    </location>
</feature>
<protein>
    <recommendedName>
        <fullName evidence="2">P-type Ca(2+) transporter</fullName>
        <ecNumber evidence="2">7.2.2.10</ecNumber>
    </recommendedName>
</protein>
<dbReference type="Gene3D" id="2.70.150.10">
    <property type="entry name" value="Calcium-transporting ATPase, cytoplasmic transduction domain A"/>
    <property type="match status" value="1"/>
</dbReference>
<dbReference type="SFLD" id="SFLDG00002">
    <property type="entry name" value="C1.7:_P-type_atpase_like"/>
    <property type="match status" value="1"/>
</dbReference>
<keyword evidence="7" id="KW-0106">Calcium</keyword>
<dbReference type="InterPro" id="IPR006068">
    <property type="entry name" value="ATPase_P-typ_cation-transptr_C"/>
</dbReference>
<evidence type="ECO:0000256" key="2">
    <source>
        <dbReference type="ARBA" id="ARBA00012790"/>
    </source>
</evidence>
<dbReference type="PROSITE" id="PS00154">
    <property type="entry name" value="ATPASE_E1_E2"/>
    <property type="match status" value="1"/>
</dbReference>
<evidence type="ECO:0000259" key="16">
    <source>
        <dbReference type="SMART" id="SM00831"/>
    </source>
</evidence>
<dbReference type="SUPFAM" id="SSF81653">
    <property type="entry name" value="Calcium ATPase, transduction domain A"/>
    <property type="match status" value="1"/>
</dbReference>
<dbReference type="AlphaFoldDB" id="A0AAV9XXY2"/>
<evidence type="ECO:0000256" key="8">
    <source>
        <dbReference type="ARBA" id="ARBA00022840"/>
    </source>
</evidence>
<dbReference type="GO" id="GO:0016887">
    <property type="term" value="F:ATP hydrolysis activity"/>
    <property type="evidence" value="ECO:0007669"/>
    <property type="project" value="InterPro"/>
</dbReference>
<dbReference type="Gene3D" id="3.40.50.1000">
    <property type="entry name" value="HAD superfamily/HAD-like"/>
    <property type="match status" value="1"/>
</dbReference>
<evidence type="ECO:0000256" key="9">
    <source>
        <dbReference type="ARBA" id="ARBA00022842"/>
    </source>
</evidence>
<feature type="transmembrane region" description="Helical" evidence="15">
    <location>
        <begin position="64"/>
        <end position="82"/>
    </location>
</feature>
<name>A0AAV9XXY2_9CRYT</name>
<feature type="transmembrane region" description="Helical" evidence="15">
    <location>
        <begin position="94"/>
        <end position="113"/>
    </location>
</feature>
<dbReference type="SUPFAM" id="SSF81660">
    <property type="entry name" value="Metal cation-transporting ATPase, ATP-binding domain N"/>
    <property type="match status" value="1"/>
</dbReference>
<dbReference type="InterPro" id="IPR023214">
    <property type="entry name" value="HAD_sf"/>
</dbReference>
<evidence type="ECO:0000256" key="15">
    <source>
        <dbReference type="SAM" id="Phobius"/>
    </source>
</evidence>
<dbReference type="SFLD" id="SFLDF00027">
    <property type="entry name" value="p-type_atpase"/>
    <property type="match status" value="1"/>
</dbReference>
<dbReference type="Pfam" id="PF13246">
    <property type="entry name" value="Cation_ATPase"/>
    <property type="match status" value="1"/>
</dbReference>
<dbReference type="FunFam" id="1.20.1110.10:FF:000027">
    <property type="entry name" value="Calcium-transporting ATPase, putative"/>
    <property type="match status" value="1"/>
</dbReference>
<dbReference type="Proteomes" id="UP001311799">
    <property type="component" value="Unassembled WGS sequence"/>
</dbReference>
<feature type="domain" description="Cation-transporting P-type ATPase N-terminal" evidence="16">
    <location>
        <begin position="7"/>
        <end position="81"/>
    </location>
</feature>
<evidence type="ECO:0000256" key="10">
    <source>
        <dbReference type="ARBA" id="ARBA00022967"/>
    </source>
</evidence>
<dbReference type="EMBL" id="JAWDEY010000012">
    <property type="protein sequence ID" value="KAK6589487.1"/>
    <property type="molecule type" value="Genomic_DNA"/>
</dbReference>